<protein>
    <recommendedName>
        <fullName evidence="5 12">Galactose-1-phosphate uridylyltransferase</fullName>
        <ecNumber evidence="4 12">2.7.7.12</ecNumber>
    </recommendedName>
</protein>
<dbReference type="InterPro" id="IPR005849">
    <property type="entry name" value="GalP_Utransf_N"/>
</dbReference>
<dbReference type="NCBIfam" id="TIGR00209">
    <property type="entry name" value="galT_1"/>
    <property type="match status" value="1"/>
</dbReference>
<dbReference type="PROSITE" id="PS00117">
    <property type="entry name" value="GAL_P_UDP_TRANSF_I"/>
    <property type="match status" value="1"/>
</dbReference>
<feature type="active site" description="Tele-UMP-histidine intermediate" evidence="13">
    <location>
        <position position="149"/>
    </location>
</feature>
<evidence type="ECO:0000256" key="8">
    <source>
        <dbReference type="ARBA" id="ARBA00022723"/>
    </source>
</evidence>
<comment type="cofactor">
    <cofactor evidence="14">
        <name>Zn(2+)</name>
        <dbReference type="ChEBI" id="CHEBI:29105"/>
    </cofactor>
    <text evidence="14">Binds 1 zinc ion per subunit.</text>
</comment>
<evidence type="ECO:0000256" key="11">
    <source>
        <dbReference type="ARBA" id="ARBA00023277"/>
    </source>
</evidence>
<evidence type="ECO:0000256" key="13">
    <source>
        <dbReference type="PIRSR" id="PIRSR000808-1"/>
    </source>
</evidence>
<evidence type="ECO:0000256" key="9">
    <source>
        <dbReference type="ARBA" id="ARBA00022833"/>
    </source>
</evidence>
<dbReference type="InterPro" id="IPR036265">
    <property type="entry name" value="HIT-like_sf"/>
</dbReference>
<keyword evidence="11 15" id="KW-0119">Carbohydrate metabolism</keyword>
<dbReference type="InterPro" id="IPR001937">
    <property type="entry name" value="GalP_UDPtransf1"/>
</dbReference>
<dbReference type="Pfam" id="PF01087">
    <property type="entry name" value="GalP_UDP_transf"/>
    <property type="match status" value="1"/>
</dbReference>
<evidence type="ECO:0000259" key="17">
    <source>
        <dbReference type="Pfam" id="PF02744"/>
    </source>
</evidence>
<dbReference type="PIRSF" id="PIRSF000808">
    <property type="entry name" value="GalT"/>
    <property type="match status" value="1"/>
</dbReference>
<evidence type="ECO:0000256" key="14">
    <source>
        <dbReference type="PIRSR" id="PIRSR000808-3"/>
    </source>
</evidence>
<dbReference type="CDD" id="cd00608">
    <property type="entry name" value="GalT"/>
    <property type="match status" value="1"/>
</dbReference>
<dbReference type="Pfam" id="PF02744">
    <property type="entry name" value="GalP_UDP_tr_C"/>
    <property type="match status" value="1"/>
</dbReference>
<dbReference type="GO" id="GO:0005737">
    <property type="term" value="C:cytoplasm"/>
    <property type="evidence" value="ECO:0007669"/>
    <property type="project" value="TreeGrafter"/>
</dbReference>
<feature type="binding site" evidence="14">
    <location>
        <position position="96"/>
    </location>
    <ligand>
        <name>Zn(2+)</name>
        <dbReference type="ChEBI" id="CHEBI:29105"/>
    </ligand>
</feature>
<reference evidence="18" key="1">
    <citation type="submission" date="2020-02" db="EMBL/GenBank/DDBJ databases">
        <authorList>
            <person name="Meier V. D."/>
        </authorList>
    </citation>
    <scope>NUCLEOTIDE SEQUENCE</scope>
    <source>
        <strain evidence="18">AVDCRST_MAG10</strain>
    </source>
</reference>
<name>A0A6J4INU8_9ACTN</name>
<comment type="catalytic activity">
    <reaction evidence="1 15">
        <text>alpha-D-galactose 1-phosphate + UDP-alpha-D-glucose = alpha-D-glucose 1-phosphate + UDP-alpha-D-galactose</text>
        <dbReference type="Rhea" id="RHEA:13989"/>
        <dbReference type="ChEBI" id="CHEBI:58336"/>
        <dbReference type="ChEBI" id="CHEBI:58601"/>
        <dbReference type="ChEBI" id="CHEBI:58885"/>
        <dbReference type="ChEBI" id="CHEBI:66914"/>
        <dbReference type="EC" id="2.7.7.12"/>
    </reaction>
</comment>
<dbReference type="GO" id="GO:0033499">
    <property type="term" value="P:galactose catabolic process via UDP-galactose, Leloir pathway"/>
    <property type="evidence" value="ECO:0007669"/>
    <property type="project" value="TreeGrafter"/>
</dbReference>
<evidence type="ECO:0000256" key="5">
    <source>
        <dbReference type="ARBA" id="ARBA00016340"/>
    </source>
</evidence>
<dbReference type="EC" id="2.7.7.12" evidence="4 12"/>
<evidence type="ECO:0000256" key="4">
    <source>
        <dbReference type="ARBA" id="ARBA00012384"/>
    </source>
</evidence>
<keyword evidence="6 15" id="KW-0808">Transferase</keyword>
<gene>
    <name evidence="18" type="ORF">AVDCRST_MAG10-2477</name>
</gene>
<dbReference type="GO" id="GO:0008108">
    <property type="term" value="F:UDP-glucose:hexose-1-phosphate uridylyltransferase activity"/>
    <property type="evidence" value="ECO:0007669"/>
    <property type="project" value="UniProtKB-UniRule"/>
</dbReference>
<dbReference type="UniPathway" id="UPA00214"/>
<dbReference type="SUPFAM" id="SSF54197">
    <property type="entry name" value="HIT-like"/>
    <property type="match status" value="2"/>
</dbReference>
<dbReference type="EMBL" id="CADCTB010000154">
    <property type="protein sequence ID" value="CAA9256761.1"/>
    <property type="molecule type" value="Genomic_DNA"/>
</dbReference>
<dbReference type="InterPro" id="IPR019779">
    <property type="entry name" value="GalP_UDPtransf1_His-AS"/>
</dbReference>
<feature type="domain" description="Galactose-1-phosphate uridyl transferase C-terminal" evidence="17">
    <location>
        <begin position="174"/>
        <end position="323"/>
    </location>
</feature>
<feature type="binding site" evidence="14">
    <location>
        <position position="35"/>
    </location>
    <ligand>
        <name>Zn(2+)</name>
        <dbReference type="ChEBI" id="CHEBI:29105"/>
    </ligand>
</feature>
<evidence type="ECO:0000313" key="18">
    <source>
        <dbReference type="EMBL" id="CAA9256761.1"/>
    </source>
</evidence>
<evidence type="ECO:0000259" key="16">
    <source>
        <dbReference type="Pfam" id="PF01087"/>
    </source>
</evidence>
<dbReference type="AlphaFoldDB" id="A0A6J4INU8"/>
<keyword evidence="9 14" id="KW-0862">Zinc</keyword>
<dbReference type="PANTHER" id="PTHR11943:SF1">
    <property type="entry name" value="GALACTOSE-1-PHOSPHATE URIDYLYLTRANSFERASE"/>
    <property type="match status" value="1"/>
</dbReference>
<comment type="pathway">
    <text evidence="2 15">Carbohydrate metabolism; galactose metabolism.</text>
</comment>
<feature type="binding site" evidence="14">
    <location>
        <position position="147"/>
    </location>
    <ligand>
        <name>Zn(2+)</name>
        <dbReference type="ChEBI" id="CHEBI:29105"/>
    </ligand>
</feature>
<dbReference type="PANTHER" id="PTHR11943">
    <property type="entry name" value="GALACTOSE-1-PHOSPHATE URIDYLYLTRANSFERASE"/>
    <property type="match status" value="1"/>
</dbReference>
<dbReference type="Gene3D" id="3.30.428.10">
    <property type="entry name" value="HIT-like"/>
    <property type="match status" value="2"/>
</dbReference>
<evidence type="ECO:0000256" key="12">
    <source>
        <dbReference type="NCBIfam" id="TIGR00209"/>
    </source>
</evidence>
<dbReference type="GO" id="GO:0008270">
    <property type="term" value="F:zinc ion binding"/>
    <property type="evidence" value="ECO:0007669"/>
    <property type="project" value="InterPro"/>
</dbReference>
<keyword evidence="10 15" id="KW-0299">Galactose metabolism</keyword>
<evidence type="ECO:0000256" key="2">
    <source>
        <dbReference type="ARBA" id="ARBA00004947"/>
    </source>
</evidence>
<dbReference type="InterPro" id="IPR005850">
    <property type="entry name" value="GalP_Utransf_C"/>
</dbReference>
<sequence>MTERRYDPVTGEWRMFAGHRQDRTFLPDDASCPLCPTREGQPPTEIPLPTFDVVVFENRFPSLAPKPPDPAVVGSELYAVAPSHGANEVVVYSDDHQLSLGDMEVDRIAKVVEVWADRYADLGGRDEVAYVFIFENRGVAVGVTLHHPHGQIYAYPEIPPRAQRKLDVATVHIDTHGTCVLCDVVAQERSDGVRVIAHNRSFLAFVPFAARFPYEVHVASLRHAPSLLDLTDPERLALSEVLQAVVRAYDRLFGFPLPYVMSMHQAPTDDGEHQHVSHFHIEFTPLHRTAEKLKYLAGSELGAGAFINDAAPEDTAARLRATTASRGEQ</sequence>
<organism evidence="18">
    <name type="scientific">uncultured Acidimicrobiales bacterium</name>
    <dbReference type="NCBI Taxonomy" id="310071"/>
    <lineage>
        <taxon>Bacteria</taxon>
        <taxon>Bacillati</taxon>
        <taxon>Actinomycetota</taxon>
        <taxon>Acidimicrobiia</taxon>
        <taxon>Acidimicrobiales</taxon>
        <taxon>environmental samples</taxon>
    </lineage>
</organism>
<evidence type="ECO:0000256" key="15">
    <source>
        <dbReference type="RuleBase" id="RU000506"/>
    </source>
</evidence>
<keyword evidence="7 15" id="KW-0548">Nucleotidyltransferase</keyword>
<proteinExistence type="inferred from homology"/>
<evidence type="ECO:0000256" key="3">
    <source>
        <dbReference type="ARBA" id="ARBA00010951"/>
    </source>
</evidence>
<feature type="domain" description="Galactose-1-phosphate uridyl transferase N-terminal" evidence="16">
    <location>
        <begin position="2"/>
        <end position="159"/>
    </location>
</feature>
<evidence type="ECO:0000256" key="10">
    <source>
        <dbReference type="ARBA" id="ARBA00023144"/>
    </source>
</evidence>
<comment type="similarity">
    <text evidence="3 15">Belongs to the galactose-1-phosphate uridylyltransferase type 1 family.</text>
</comment>
<evidence type="ECO:0000256" key="6">
    <source>
        <dbReference type="ARBA" id="ARBA00022679"/>
    </source>
</evidence>
<keyword evidence="8 14" id="KW-0479">Metal-binding</keyword>
<feature type="binding site" evidence="14">
    <location>
        <position position="32"/>
    </location>
    <ligand>
        <name>Zn(2+)</name>
        <dbReference type="ChEBI" id="CHEBI:29105"/>
    </ligand>
</feature>
<evidence type="ECO:0000256" key="1">
    <source>
        <dbReference type="ARBA" id="ARBA00001107"/>
    </source>
</evidence>
<accession>A0A6J4INU8</accession>
<evidence type="ECO:0000256" key="7">
    <source>
        <dbReference type="ARBA" id="ARBA00022695"/>
    </source>
</evidence>